<evidence type="ECO:0000313" key="2">
    <source>
        <dbReference type="Proteomes" id="UP001431449"/>
    </source>
</evidence>
<protein>
    <submittedName>
        <fullName evidence="1">Type IV toxin-antitoxin system AbiEi family antitoxin</fullName>
    </submittedName>
</protein>
<dbReference type="RefSeq" id="WP_248204351.1">
    <property type="nucleotide sequence ID" value="NZ_JALNMH010000001.1"/>
</dbReference>
<dbReference type="EMBL" id="JALNMH010000001">
    <property type="protein sequence ID" value="MCK7592293.1"/>
    <property type="molecule type" value="Genomic_DNA"/>
</dbReference>
<accession>A0ABT0GCN8</accession>
<reference evidence="1" key="1">
    <citation type="submission" date="2022-04" db="EMBL/GenBank/DDBJ databases">
        <title>Lysobacter sp. CAU 1642 isolated from sea sand.</title>
        <authorList>
            <person name="Kim W."/>
        </authorList>
    </citation>
    <scope>NUCLEOTIDE SEQUENCE</scope>
    <source>
        <strain evidence="1">CAU 1642</strain>
    </source>
</reference>
<proteinExistence type="predicted"/>
<sequence>MNENDLIQGVAEALEQLGVGLTARAELQPTAAKRHVDAILAIARGKARHEFVIETKPAIGPATLGAALAQLDHAEHATRLPGLLVTERITPPMAERLRELKRGFVDLAGNCYLETPDFLVYVVGRKPEAQMTVSRGGQAFTPAGLKVLFALICEPELANATQRTIAANAGVALGTVPTVLADLRQTGRLLKAGRNQRLNSDKRLLDEWAMGYAQQLRPKLLVATHHAPQFETWKEWPVEPYRLRWGGEPAAHLLEGYLQPGVLTLYGDKMPLAFMAKQQLRPVGLLGTHQALEVRKPFWGKPLEYQGRADTVAPALVYADLLATGEARCLETAGRVYDELLARLFPAG</sequence>
<evidence type="ECO:0000313" key="1">
    <source>
        <dbReference type="EMBL" id="MCK7592293.1"/>
    </source>
</evidence>
<organism evidence="1 2">
    <name type="scientific">Pseudomarimonas salicorniae</name>
    <dbReference type="NCBI Taxonomy" id="2933270"/>
    <lineage>
        <taxon>Bacteria</taxon>
        <taxon>Pseudomonadati</taxon>
        <taxon>Pseudomonadota</taxon>
        <taxon>Gammaproteobacteria</taxon>
        <taxon>Lysobacterales</taxon>
        <taxon>Lysobacteraceae</taxon>
        <taxon>Pseudomarimonas</taxon>
    </lineage>
</organism>
<comment type="caution">
    <text evidence="1">The sequence shown here is derived from an EMBL/GenBank/DDBJ whole genome shotgun (WGS) entry which is preliminary data.</text>
</comment>
<dbReference type="Proteomes" id="UP001431449">
    <property type="component" value="Unassembled WGS sequence"/>
</dbReference>
<dbReference type="Pfam" id="PF09952">
    <property type="entry name" value="AbiEi_2"/>
    <property type="match status" value="1"/>
</dbReference>
<dbReference type="InterPro" id="IPR019238">
    <property type="entry name" value="AbiEi_2"/>
</dbReference>
<name>A0ABT0GCN8_9GAMM</name>
<keyword evidence="2" id="KW-1185">Reference proteome</keyword>
<gene>
    <name evidence="1" type="ORF">M0G41_01265</name>
</gene>